<dbReference type="AlphaFoldDB" id="A0A803T2I8"/>
<evidence type="ECO:0000256" key="12">
    <source>
        <dbReference type="RuleBase" id="RU004424"/>
    </source>
</evidence>
<dbReference type="InParanoid" id="A0A803T2I8"/>
<keyword evidence="15" id="KW-1185">Reference proteome</keyword>
<reference evidence="14 15" key="1">
    <citation type="submission" date="2009-12" db="EMBL/GenBank/DDBJ databases">
        <title>The Genome Sequence of Anolis carolinensis (Green Anole Lizard).</title>
        <authorList>
            <consortium name="The Genome Sequencing Platform"/>
            <person name="Di Palma F."/>
            <person name="Alfoldi J."/>
            <person name="Heiman D."/>
            <person name="Young S."/>
            <person name="Grabherr M."/>
            <person name="Johnson J."/>
            <person name="Lander E.S."/>
            <person name="Lindblad-Toh K."/>
        </authorList>
    </citation>
    <scope>NUCLEOTIDE SEQUENCE [LARGE SCALE GENOMIC DNA]</scope>
    <source>
        <strain evidence="14 15">JBL SC #1</strain>
    </source>
</reference>
<organism evidence="14 15">
    <name type="scientific">Anolis carolinensis</name>
    <name type="common">Green anole</name>
    <name type="synonym">American chameleon</name>
    <dbReference type="NCBI Taxonomy" id="28377"/>
    <lineage>
        <taxon>Eukaryota</taxon>
        <taxon>Metazoa</taxon>
        <taxon>Chordata</taxon>
        <taxon>Craniata</taxon>
        <taxon>Vertebrata</taxon>
        <taxon>Euteleostomi</taxon>
        <taxon>Lepidosauria</taxon>
        <taxon>Squamata</taxon>
        <taxon>Bifurcata</taxon>
        <taxon>Unidentata</taxon>
        <taxon>Episquamata</taxon>
        <taxon>Toxicofera</taxon>
        <taxon>Iguania</taxon>
        <taxon>Dactyloidae</taxon>
        <taxon>Anolis</taxon>
    </lineage>
</organism>
<evidence type="ECO:0000313" key="14">
    <source>
        <dbReference type="Ensembl" id="ENSACAP00000029428.1"/>
    </source>
</evidence>
<keyword evidence="6 13" id="KW-1133">Transmembrane helix</keyword>
<feature type="transmembrane region" description="Helical" evidence="13">
    <location>
        <begin position="124"/>
        <end position="149"/>
    </location>
</feature>
<evidence type="ECO:0000256" key="5">
    <source>
        <dbReference type="ARBA" id="ARBA00022692"/>
    </source>
</evidence>
<feature type="transmembrane region" description="Helical" evidence="13">
    <location>
        <begin position="83"/>
        <end position="104"/>
    </location>
</feature>
<reference evidence="14" key="3">
    <citation type="submission" date="2025-09" db="UniProtKB">
        <authorList>
            <consortium name="Ensembl"/>
        </authorList>
    </citation>
    <scope>IDENTIFICATION</scope>
</reference>
<feature type="transmembrane region" description="Helical" evidence="13">
    <location>
        <begin position="7"/>
        <end position="35"/>
    </location>
</feature>
<feature type="transmembrane region" description="Helical" evidence="13">
    <location>
        <begin position="265"/>
        <end position="286"/>
    </location>
</feature>
<proteinExistence type="inferred from homology"/>
<evidence type="ECO:0000256" key="4">
    <source>
        <dbReference type="ARBA" id="ARBA00022606"/>
    </source>
</evidence>
<reference evidence="14" key="2">
    <citation type="submission" date="2025-08" db="UniProtKB">
        <authorList>
            <consortium name="Ensembl"/>
        </authorList>
    </citation>
    <scope>IDENTIFICATION</scope>
</reference>
<dbReference type="Proteomes" id="UP000001646">
    <property type="component" value="Chromosome 2"/>
</dbReference>
<keyword evidence="3 12" id="KW-0919">Taste</keyword>
<dbReference type="SUPFAM" id="SSF81321">
    <property type="entry name" value="Family A G protein-coupled receptor-like"/>
    <property type="match status" value="2"/>
</dbReference>
<name>A0A803T2I8_ANOCA</name>
<feature type="transmembrane region" description="Helical" evidence="13">
    <location>
        <begin position="177"/>
        <end position="199"/>
    </location>
</feature>
<evidence type="ECO:0000256" key="6">
    <source>
        <dbReference type="ARBA" id="ARBA00022989"/>
    </source>
</evidence>
<keyword evidence="8 12" id="KW-0472">Membrane</keyword>
<feature type="transmembrane region" description="Helical" evidence="13">
    <location>
        <begin position="47"/>
        <end position="71"/>
    </location>
</feature>
<evidence type="ECO:0000256" key="9">
    <source>
        <dbReference type="ARBA" id="ARBA00023170"/>
    </source>
</evidence>
<keyword evidence="9 12" id="KW-0675">Receptor</keyword>
<dbReference type="GO" id="GO:0004930">
    <property type="term" value="F:G protein-coupled receptor activity"/>
    <property type="evidence" value="ECO:0007669"/>
    <property type="project" value="UniProtKB-KW"/>
</dbReference>
<evidence type="ECO:0000256" key="7">
    <source>
        <dbReference type="ARBA" id="ARBA00023040"/>
    </source>
</evidence>
<dbReference type="Ensembl" id="ENSACAT00000041119.1">
    <property type="protein sequence ID" value="ENSACAP00000029428.1"/>
    <property type="gene ID" value="ENSACAG00000035744.1"/>
</dbReference>
<evidence type="ECO:0000256" key="1">
    <source>
        <dbReference type="ARBA" id="ARBA00004141"/>
    </source>
</evidence>
<dbReference type="Pfam" id="PF05296">
    <property type="entry name" value="TAS2R"/>
    <property type="match status" value="2"/>
</dbReference>
<evidence type="ECO:0000313" key="15">
    <source>
        <dbReference type="Proteomes" id="UP000001646"/>
    </source>
</evidence>
<comment type="similarity">
    <text evidence="2 11">Belongs to the G-protein coupled receptor T2R family.</text>
</comment>
<keyword evidence="5 12" id="KW-0812">Transmembrane</keyword>
<evidence type="ECO:0000256" key="10">
    <source>
        <dbReference type="ARBA" id="ARBA00023224"/>
    </source>
</evidence>
<evidence type="ECO:0000256" key="11">
    <source>
        <dbReference type="RuleBase" id="RU004423"/>
    </source>
</evidence>
<dbReference type="GO" id="GO:0016020">
    <property type="term" value="C:membrane"/>
    <property type="evidence" value="ECO:0000318"/>
    <property type="project" value="GO_Central"/>
</dbReference>
<dbReference type="GO" id="GO:0001580">
    <property type="term" value="P:detection of chemical stimulus involved in sensory perception of bitter taste"/>
    <property type="evidence" value="ECO:0000318"/>
    <property type="project" value="GO_Central"/>
</dbReference>
<accession>A0A803T2I8</accession>
<dbReference type="Gene3D" id="1.20.1070.10">
    <property type="entry name" value="Rhodopsin 7-helix transmembrane proteins"/>
    <property type="match status" value="2"/>
</dbReference>
<keyword evidence="10 12" id="KW-0807">Transducer</keyword>
<dbReference type="PANTHER" id="PTHR11394">
    <property type="entry name" value="TASTE RECEPTOR TYPE 2"/>
    <property type="match status" value="1"/>
</dbReference>
<evidence type="ECO:0000256" key="3">
    <source>
        <dbReference type="ARBA" id="ARBA00022480"/>
    </source>
</evidence>
<evidence type="ECO:0000256" key="2">
    <source>
        <dbReference type="ARBA" id="ARBA00007376"/>
    </source>
</evidence>
<keyword evidence="7 12" id="KW-0297">G-protein coupled receptor</keyword>
<evidence type="ECO:0000256" key="13">
    <source>
        <dbReference type="SAM" id="Phobius"/>
    </source>
</evidence>
<dbReference type="GO" id="GO:0033038">
    <property type="term" value="F:bitter taste receptor activity"/>
    <property type="evidence" value="ECO:0000318"/>
    <property type="project" value="GO_Central"/>
</dbReference>
<feature type="transmembrane region" description="Helical" evidence="13">
    <location>
        <begin position="219"/>
        <end position="244"/>
    </location>
</feature>
<evidence type="ECO:0000256" key="8">
    <source>
        <dbReference type="ARBA" id="ARBA00023136"/>
    </source>
</evidence>
<keyword evidence="4 12" id="KW-0716">Sensory transduction</keyword>
<feature type="transmembrane region" description="Helical" evidence="13">
    <location>
        <begin position="298"/>
        <end position="319"/>
    </location>
</feature>
<comment type="subcellular location">
    <subcellularLocation>
        <location evidence="1 12">Membrane</location>
        <topology evidence="1 12">Multi-pass membrane protein</topology>
    </subcellularLocation>
</comment>
<protein>
    <recommendedName>
        <fullName evidence="12">Taste receptor type 2</fullName>
    </recommendedName>
</protein>
<sequence>MSSPQLISFILALVDLALGGFISNGFILTVILRVWNKSRSLDSSEQLLLSLVLTNLWATVLVILTCINDYIIPMFPKSLMYSLNDFIIICRHWFTACLCVFYYIKIVNSTHSLFLWCKLRISWLVPRLIAGSLVVSLFLVLFMSFFTLINIQRNTTLIGTQMNEEISQHHNTGIHEILFLIVGSGSPLLVILVCCILVVASLCKKEDTFRYRSIDVPQILFLIVGSGPPLLMISGCSILVVVSLCRHMYRMKCKEHFSKNLQIKAHIKAAGIILSILFLYLIFYVVQTFSLLLTMKKMEGIFVTVLIIVYPCAQAYILLLGNPKLNQAAAQVFPRRET</sequence>
<dbReference type="PANTHER" id="PTHR11394:SF47">
    <property type="entry name" value="TASTE RECEPTOR TYPE 2 MEMBER 40"/>
    <property type="match status" value="1"/>
</dbReference>
<dbReference type="GeneTree" id="ENSGT01150000286961"/>
<dbReference type="InterPro" id="IPR007960">
    <property type="entry name" value="TAS2R"/>
</dbReference>